<comment type="caution">
    <text evidence="3">The sequence shown here is derived from an EMBL/GenBank/DDBJ whole genome shotgun (WGS) entry which is preliminary data.</text>
</comment>
<proteinExistence type="predicted"/>
<keyword evidence="4" id="KW-1185">Reference proteome</keyword>
<feature type="region of interest" description="Disordered" evidence="1">
    <location>
        <begin position="241"/>
        <end position="280"/>
    </location>
</feature>
<feature type="transmembrane region" description="Helical" evidence="2">
    <location>
        <begin position="50"/>
        <end position="70"/>
    </location>
</feature>
<feature type="transmembrane region" description="Helical" evidence="2">
    <location>
        <begin position="142"/>
        <end position="164"/>
    </location>
</feature>
<dbReference type="EMBL" id="JBHSDP010000027">
    <property type="protein sequence ID" value="MFC4332364.1"/>
    <property type="molecule type" value="Genomic_DNA"/>
</dbReference>
<keyword evidence="2" id="KW-0472">Membrane</keyword>
<sequence length="280" mass="30266">MAGAPQGWLSGELSARSLLRPREVARAVFHPAWIPPALDPDVEKLKRVRIIAGTVAAVGVYTVVQGGFAFDEMLENMLTASVVLLFVTPLTVGAMLYRWRRTGPVRELRQPLLRSMQLLLAFVGTIVGTVVLWKLAAGSGLLVLLLGLAALWLTVFVGYGAYLVSGNFFGTAVVHRCLPPLLATVTSWLMALPDLATGDLHGLSLTLGVLFVLGAPVTVTGISLLEMGRLRSRHGIRLDTHPAVRPRPVPPRPAAPPPYIPPQPPHAPRNPYARRNPYGR</sequence>
<evidence type="ECO:0000256" key="2">
    <source>
        <dbReference type="SAM" id="Phobius"/>
    </source>
</evidence>
<feature type="compositionally biased region" description="Pro residues" evidence="1">
    <location>
        <begin position="245"/>
        <end position="268"/>
    </location>
</feature>
<keyword evidence="2" id="KW-1133">Transmembrane helix</keyword>
<feature type="transmembrane region" description="Helical" evidence="2">
    <location>
        <begin position="203"/>
        <end position="225"/>
    </location>
</feature>
<reference evidence="4" key="1">
    <citation type="journal article" date="2019" name="Int. J. Syst. Evol. Microbiol.">
        <title>The Global Catalogue of Microorganisms (GCM) 10K type strain sequencing project: providing services to taxonomists for standard genome sequencing and annotation.</title>
        <authorList>
            <consortium name="The Broad Institute Genomics Platform"/>
            <consortium name="The Broad Institute Genome Sequencing Center for Infectious Disease"/>
            <person name="Wu L."/>
            <person name="Ma J."/>
        </authorList>
    </citation>
    <scope>NUCLEOTIDE SEQUENCE [LARGE SCALE GENOMIC DNA]</scope>
    <source>
        <strain evidence="4">PCU 347</strain>
    </source>
</reference>
<dbReference type="RefSeq" id="WP_381743841.1">
    <property type="nucleotide sequence ID" value="NZ_JBHSDP010000027.1"/>
</dbReference>
<accession>A0ABV8TNV8</accession>
<name>A0ABV8TNV8_9ACTN</name>
<organism evidence="3 4">
    <name type="scientific">Streptomyces andamanensis</name>
    <dbReference type="NCBI Taxonomy" id="1565035"/>
    <lineage>
        <taxon>Bacteria</taxon>
        <taxon>Bacillati</taxon>
        <taxon>Actinomycetota</taxon>
        <taxon>Actinomycetes</taxon>
        <taxon>Kitasatosporales</taxon>
        <taxon>Streptomycetaceae</taxon>
        <taxon>Streptomyces</taxon>
    </lineage>
</organism>
<gene>
    <name evidence="3" type="ORF">ACFPC0_32270</name>
</gene>
<feature type="transmembrane region" description="Helical" evidence="2">
    <location>
        <begin position="76"/>
        <end position="97"/>
    </location>
</feature>
<evidence type="ECO:0000313" key="4">
    <source>
        <dbReference type="Proteomes" id="UP001595824"/>
    </source>
</evidence>
<evidence type="ECO:0000313" key="3">
    <source>
        <dbReference type="EMBL" id="MFC4332364.1"/>
    </source>
</evidence>
<evidence type="ECO:0000256" key="1">
    <source>
        <dbReference type="SAM" id="MobiDB-lite"/>
    </source>
</evidence>
<protein>
    <recommendedName>
        <fullName evidence="5">Integral membrane protein</fullName>
    </recommendedName>
</protein>
<dbReference type="Proteomes" id="UP001595824">
    <property type="component" value="Unassembled WGS sequence"/>
</dbReference>
<keyword evidence="2" id="KW-0812">Transmembrane</keyword>
<feature type="transmembrane region" description="Helical" evidence="2">
    <location>
        <begin position="118"/>
        <end position="136"/>
    </location>
</feature>
<evidence type="ECO:0008006" key="5">
    <source>
        <dbReference type="Google" id="ProtNLM"/>
    </source>
</evidence>